<evidence type="ECO:0000313" key="1">
    <source>
        <dbReference type="EMBL" id="MCY6369746.1"/>
    </source>
</evidence>
<dbReference type="RefSeq" id="WP_268048116.1">
    <property type="nucleotide sequence ID" value="NZ_JAPQES010000001.1"/>
</dbReference>
<name>A0ABT4CNF5_9CLOT</name>
<reference evidence="1" key="1">
    <citation type="submission" date="2022-12" db="EMBL/GenBank/DDBJ databases">
        <authorList>
            <person name="Wang J."/>
        </authorList>
    </citation>
    <scope>NUCLEOTIDE SEQUENCE</scope>
    <source>
        <strain evidence="1">HY-42-06</strain>
    </source>
</reference>
<comment type="caution">
    <text evidence="1">The sequence shown here is derived from an EMBL/GenBank/DDBJ whole genome shotgun (WGS) entry which is preliminary data.</text>
</comment>
<gene>
    <name evidence="1" type="ORF">OXH55_03770</name>
</gene>
<proteinExistence type="predicted"/>
<organism evidence="1 2">
    <name type="scientific">Clostridium ganghwense</name>
    <dbReference type="NCBI Taxonomy" id="312089"/>
    <lineage>
        <taxon>Bacteria</taxon>
        <taxon>Bacillati</taxon>
        <taxon>Bacillota</taxon>
        <taxon>Clostridia</taxon>
        <taxon>Eubacteriales</taxon>
        <taxon>Clostridiaceae</taxon>
        <taxon>Clostridium</taxon>
    </lineage>
</organism>
<dbReference type="EMBL" id="JAPQES010000001">
    <property type="protein sequence ID" value="MCY6369746.1"/>
    <property type="molecule type" value="Genomic_DNA"/>
</dbReference>
<evidence type="ECO:0008006" key="3">
    <source>
        <dbReference type="Google" id="ProtNLM"/>
    </source>
</evidence>
<dbReference type="Proteomes" id="UP001079657">
    <property type="component" value="Unassembled WGS sequence"/>
</dbReference>
<keyword evidence="2" id="KW-1185">Reference proteome</keyword>
<accession>A0ABT4CNF5</accession>
<evidence type="ECO:0000313" key="2">
    <source>
        <dbReference type="Proteomes" id="UP001079657"/>
    </source>
</evidence>
<protein>
    <recommendedName>
        <fullName evidence="3">Integrase</fullName>
    </recommendedName>
</protein>
<sequence>MSILEFRKKVNLIKVFVRKIDRESLSIKSKKILIRIYANNLRINLTDKMIVELIIN</sequence>